<sequence>MRLTMYTDFSLRVLMYLGTKERGELSTIQDISNAYHISKNHLMKVSHELGQAGYIETVRGRGGGIRLAKAPELINIGEVVRRMEDDFHLVECFDPSGNNCPISPVCNLKGVLGRALAAYLQVLSEYTLQDLLLNKHDLQAIFQRESLDTTRQSGNDNDYSDGSSSSSLSSSRL</sequence>
<gene>
    <name evidence="5" type="ORF">SAMN05216191_103389</name>
</gene>
<dbReference type="InterPro" id="IPR030489">
    <property type="entry name" value="TR_Rrf2-type_CS"/>
</dbReference>
<dbReference type="EMBL" id="FNGM01000003">
    <property type="protein sequence ID" value="SDL53046.1"/>
    <property type="molecule type" value="Genomic_DNA"/>
</dbReference>
<dbReference type="GO" id="GO:0005829">
    <property type="term" value="C:cytosol"/>
    <property type="evidence" value="ECO:0007669"/>
    <property type="project" value="TreeGrafter"/>
</dbReference>
<dbReference type="PROSITE" id="PS01332">
    <property type="entry name" value="HTH_RRF2_1"/>
    <property type="match status" value="1"/>
</dbReference>
<dbReference type="InterPro" id="IPR000944">
    <property type="entry name" value="Tscrpt_reg_Rrf2"/>
</dbReference>
<evidence type="ECO:0000313" key="5">
    <source>
        <dbReference type="EMBL" id="SDL53046.1"/>
    </source>
</evidence>
<dbReference type="OrthoDB" id="9795923at2"/>
<dbReference type="PROSITE" id="PS51197">
    <property type="entry name" value="HTH_RRF2_2"/>
    <property type="match status" value="1"/>
</dbReference>
<evidence type="ECO:0000256" key="1">
    <source>
        <dbReference type="ARBA" id="ARBA00023125"/>
    </source>
</evidence>
<feature type="compositionally biased region" description="Low complexity" evidence="4">
    <location>
        <begin position="153"/>
        <end position="173"/>
    </location>
</feature>
<dbReference type="GO" id="GO:0003677">
    <property type="term" value="F:DNA binding"/>
    <property type="evidence" value="ECO:0007669"/>
    <property type="project" value="UniProtKB-KW"/>
</dbReference>
<proteinExistence type="predicted"/>
<dbReference type="Gene3D" id="1.10.10.10">
    <property type="entry name" value="Winged helix-like DNA-binding domain superfamily/Winged helix DNA-binding domain"/>
    <property type="match status" value="1"/>
</dbReference>
<reference evidence="5 6" key="1">
    <citation type="submission" date="2016-10" db="EMBL/GenBank/DDBJ databases">
        <authorList>
            <person name="de Groot N.N."/>
        </authorList>
    </citation>
    <scope>NUCLEOTIDE SEQUENCE [LARGE SCALE GENOMIC DNA]</scope>
    <source>
        <strain evidence="5 6">CGMCC 1.10239</strain>
    </source>
</reference>
<dbReference type="NCBIfam" id="TIGR00738">
    <property type="entry name" value="rrf2_super"/>
    <property type="match status" value="1"/>
</dbReference>
<name>A0A1G9KTT5_9BACL</name>
<evidence type="ECO:0000256" key="2">
    <source>
        <dbReference type="ARBA" id="ARBA00034078"/>
    </source>
</evidence>
<dbReference type="InterPro" id="IPR036390">
    <property type="entry name" value="WH_DNA-bd_sf"/>
</dbReference>
<dbReference type="GO" id="GO:0003700">
    <property type="term" value="F:DNA-binding transcription factor activity"/>
    <property type="evidence" value="ECO:0007669"/>
    <property type="project" value="TreeGrafter"/>
</dbReference>
<feature type="region of interest" description="Disordered" evidence="4">
    <location>
        <begin position="149"/>
        <end position="173"/>
    </location>
</feature>
<evidence type="ECO:0000313" key="6">
    <source>
        <dbReference type="Proteomes" id="UP000182783"/>
    </source>
</evidence>
<protein>
    <recommendedName>
        <fullName evidence="3">HTH-type transcriptional regulator NsrR</fullName>
    </recommendedName>
</protein>
<organism evidence="5 6">
    <name type="scientific">Paenibacillus jilunlii</name>
    <dbReference type="NCBI Taxonomy" id="682956"/>
    <lineage>
        <taxon>Bacteria</taxon>
        <taxon>Bacillati</taxon>
        <taxon>Bacillota</taxon>
        <taxon>Bacilli</taxon>
        <taxon>Bacillales</taxon>
        <taxon>Paenibacillaceae</taxon>
        <taxon>Paenibacillus</taxon>
    </lineage>
</organism>
<dbReference type="Pfam" id="PF02082">
    <property type="entry name" value="Rrf2"/>
    <property type="match status" value="1"/>
</dbReference>
<comment type="cofactor">
    <cofactor evidence="2">
        <name>[2Fe-2S] cluster</name>
        <dbReference type="ChEBI" id="CHEBI:190135"/>
    </cofactor>
</comment>
<dbReference type="PANTHER" id="PTHR33221:SF4">
    <property type="entry name" value="HTH-TYPE TRANSCRIPTIONAL REPRESSOR NSRR"/>
    <property type="match status" value="1"/>
</dbReference>
<keyword evidence="1" id="KW-0238">DNA-binding</keyword>
<dbReference type="AlphaFoldDB" id="A0A1G9KTT5"/>
<dbReference type="Proteomes" id="UP000182783">
    <property type="component" value="Unassembled WGS sequence"/>
</dbReference>
<evidence type="ECO:0000256" key="4">
    <source>
        <dbReference type="SAM" id="MobiDB-lite"/>
    </source>
</evidence>
<accession>A0A1G9KTT5</accession>
<dbReference type="PANTHER" id="PTHR33221">
    <property type="entry name" value="WINGED HELIX-TURN-HELIX TRANSCRIPTIONAL REGULATOR, RRF2 FAMILY"/>
    <property type="match status" value="1"/>
</dbReference>
<dbReference type="InterPro" id="IPR036388">
    <property type="entry name" value="WH-like_DNA-bd_sf"/>
</dbReference>
<dbReference type="SUPFAM" id="SSF46785">
    <property type="entry name" value="Winged helix' DNA-binding domain"/>
    <property type="match status" value="1"/>
</dbReference>
<evidence type="ECO:0000256" key="3">
    <source>
        <dbReference type="ARBA" id="ARBA00040173"/>
    </source>
</evidence>